<evidence type="ECO:0000256" key="1">
    <source>
        <dbReference type="ARBA" id="ARBA00022737"/>
    </source>
</evidence>
<dbReference type="PANTHER" id="PTHR10039:SF16">
    <property type="entry name" value="GPI INOSITOL-DEACYLASE"/>
    <property type="match status" value="1"/>
</dbReference>
<feature type="repeat" description="ANK" evidence="2">
    <location>
        <begin position="590"/>
        <end position="622"/>
    </location>
</feature>
<evidence type="ECO:0000256" key="2">
    <source>
        <dbReference type="PROSITE-ProRule" id="PRU00023"/>
    </source>
</evidence>
<dbReference type="SMART" id="SM00248">
    <property type="entry name" value="ANK"/>
    <property type="match status" value="3"/>
</dbReference>
<dbReference type="PROSITE" id="PS50837">
    <property type="entry name" value="NACHT"/>
    <property type="match status" value="1"/>
</dbReference>
<dbReference type="PROSITE" id="PS50297">
    <property type="entry name" value="ANK_REP_REGION"/>
    <property type="match status" value="2"/>
</dbReference>
<feature type="repeat" description="ANK" evidence="2">
    <location>
        <begin position="524"/>
        <end position="556"/>
    </location>
</feature>
<dbReference type="SUPFAM" id="SSF52540">
    <property type="entry name" value="P-loop containing nucleoside triphosphate hydrolases"/>
    <property type="match status" value="1"/>
</dbReference>
<accession>A0A8H4C647</accession>
<dbReference type="InterPro" id="IPR036770">
    <property type="entry name" value="Ankyrin_rpt-contain_sf"/>
</dbReference>
<organism evidence="4 5">
    <name type="scientific">Colletotrichum gloeosporioides</name>
    <name type="common">Anthracnose fungus</name>
    <name type="synonym">Glomerella cingulata</name>
    <dbReference type="NCBI Taxonomy" id="474922"/>
    <lineage>
        <taxon>Eukaryota</taxon>
        <taxon>Fungi</taxon>
        <taxon>Dikarya</taxon>
        <taxon>Ascomycota</taxon>
        <taxon>Pezizomycotina</taxon>
        <taxon>Sordariomycetes</taxon>
        <taxon>Hypocreomycetidae</taxon>
        <taxon>Glomerellales</taxon>
        <taxon>Glomerellaceae</taxon>
        <taxon>Colletotrichum</taxon>
        <taxon>Colletotrichum gloeosporioides species complex</taxon>
    </lineage>
</organism>
<dbReference type="PANTHER" id="PTHR10039">
    <property type="entry name" value="AMELOGENIN"/>
    <property type="match status" value="1"/>
</dbReference>
<reference evidence="4" key="2">
    <citation type="submission" date="2020-03" db="EMBL/GenBank/DDBJ databases">
        <authorList>
            <person name="Fu F.-F."/>
            <person name="Chen J."/>
        </authorList>
    </citation>
    <scope>NUCLEOTIDE SEQUENCE</scope>
    <source>
        <strain evidence="4">Lc1</strain>
    </source>
</reference>
<dbReference type="Pfam" id="PF22939">
    <property type="entry name" value="WHD_GPIID"/>
    <property type="match status" value="1"/>
</dbReference>
<dbReference type="InterPro" id="IPR056884">
    <property type="entry name" value="NPHP3-like_N"/>
</dbReference>
<comment type="caution">
    <text evidence="4">The sequence shown here is derived from an EMBL/GenBank/DDBJ whole genome shotgun (WGS) entry which is preliminary data.</text>
</comment>
<reference evidence="4" key="1">
    <citation type="journal article" date="2020" name="Phytopathology">
        <title>Genome sequence and comparative analysis of Colletotrichum gloeosporioides isolated from Liriodendron leaves.</title>
        <authorList>
            <person name="Fu F.F."/>
            <person name="Hao Z."/>
            <person name="Wang P."/>
            <person name="Lu Y."/>
            <person name="Xue L.J."/>
            <person name="Wei G."/>
            <person name="Tian Y."/>
            <person name="Baishi H."/>
            <person name="Xu H."/>
            <person name="Shi J."/>
            <person name="Cheng T."/>
            <person name="Wang G."/>
            <person name="Yi Y."/>
            <person name="Chen J."/>
        </authorList>
    </citation>
    <scope>NUCLEOTIDE SEQUENCE</scope>
    <source>
        <strain evidence="4">Lc1</strain>
    </source>
</reference>
<evidence type="ECO:0000259" key="3">
    <source>
        <dbReference type="PROSITE" id="PS50837"/>
    </source>
</evidence>
<dbReference type="InterPro" id="IPR007111">
    <property type="entry name" value="NACHT_NTPase"/>
</dbReference>
<dbReference type="GeneID" id="69011053"/>
<gene>
    <name evidence="4" type="ORF">GCG54_00003895</name>
</gene>
<keyword evidence="1" id="KW-0677">Repeat</keyword>
<dbReference type="Gene3D" id="3.40.50.300">
    <property type="entry name" value="P-loop containing nucleotide triphosphate hydrolases"/>
    <property type="match status" value="1"/>
</dbReference>
<dbReference type="SUPFAM" id="SSF48403">
    <property type="entry name" value="Ankyrin repeat"/>
    <property type="match status" value="1"/>
</dbReference>
<dbReference type="RefSeq" id="XP_045257155.1">
    <property type="nucleotide sequence ID" value="XM_045403955.1"/>
</dbReference>
<feature type="repeat" description="ANK" evidence="2">
    <location>
        <begin position="556"/>
        <end position="588"/>
    </location>
</feature>
<dbReference type="EMBL" id="WVTB01000103">
    <property type="protein sequence ID" value="KAF3797995.1"/>
    <property type="molecule type" value="Genomic_DNA"/>
</dbReference>
<name>A0A8H4C647_COLGL</name>
<dbReference type="Gene3D" id="1.25.40.20">
    <property type="entry name" value="Ankyrin repeat-containing domain"/>
    <property type="match status" value="1"/>
</dbReference>
<dbReference type="InterPro" id="IPR027417">
    <property type="entry name" value="P-loop_NTPase"/>
</dbReference>
<dbReference type="Proteomes" id="UP000613401">
    <property type="component" value="Unassembled WGS sequence"/>
</dbReference>
<keyword evidence="2" id="KW-0040">ANK repeat</keyword>
<dbReference type="Pfam" id="PF24883">
    <property type="entry name" value="NPHP3_N"/>
    <property type="match status" value="1"/>
</dbReference>
<dbReference type="PROSITE" id="PS50088">
    <property type="entry name" value="ANK_REPEAT"/>
    <property type="match status" value="3"/>
</dbReference>
<dbReference type="InterPro" id="IPR002110">
    <property type="entry name" value="Ankyrin_rpt"/>
</dbReference>
<protein>
    <recommendedName>
        <fullName evidence="3">NACHT domain-containing protein</fullName>
    </recommendedName>
</protein>
<dbReference type="AlphaFoldDB" id="A0A8H4C647"/>
<evidence type="ECO:0000313" key="5">
    <source>
        <dbReference type="Proteomes" id="UP000613401"/>
    </source>
</evidence>
<feature type="domain" description="NACHT" evidence="3">
    <location>
        <begin position="82"/>
        <end position="223"/>
    </location>
</feature>
<evidence type="ECO:0000313" key="4">
    <source>
        <dbReference type="EMBL" id="KAF3797995.1"/>
    </source>
</evidence>
<dbReference type="Pfam" id="PF12796">
    <property type="entry name" value="Ank_2"/>
    <property type="match status" value="1"/>
</dbReference>
<proteinExistence type="predicted"/>
<dbReference type="InterPro" id="IPR054471">
    <property type="entry name" value="GPIID_WHD"/>
</dbReference>
<sequence length="705" mass="79777">MGYTDPPIVETSQIWQQKSIQETSRIASELITSQRHNDLRRWLSPPNSSINADSARTVRRKGTGSWIFDEPSFQLWRSGSRRNIWLYGLSGCGKTVLSTTIFDRLKKENVQCLLQFYFDFRDSKKQTLDAMLRGLLYQLHLSTGGTVSGLDALFSECSDDYRQPAFEKLSSCFHDMLRSVESAVIVVDALDECVTRHPLIRWIRDLVSTSDLGHIKMMLTSRPEYEFEHELGIVLGPENCVPLSRTAINSDIRSYVEQRLGRDAGFEKWTTAPGIVKLVCDQIASKADGIWAACQLDSLENCLDREGIETELDSLPRDLNETYERILNNISQTLKPKANRLLQFLLYSKTPLTLEKAVDIVAIRRESFDIADRMPRPKEIQRICPSLVTSVAYGKGRHRTIQLQLAHSSVQEFLLGHADVGLQPAASINLTRTCLAYLRGIAFHEASRGTEIFGKGKGKRPQCIGEEPNFHLGFHAAISWMDYAKKADEQKCTELITTAADFLLDQYCYTAWYQQYWPAESVQHEGGPLYFASKHGLRNLVRELISRGEDVNAHSRNGPPIFAASSSGHTNIVKLLIENGADLDARSSYWGQTSLEAACRNGYKAVADLLLDSGADWRTWDQQAHQYTVKPGDKQRACSSRRELVTTSLVGSRVKVSTLPFTWETRTRKRKREEKPPLYADAFKANNESDISGSYFKYQGVLYRQ</sequence>
<keyword evidence="5" id="KW-1185">Reference proteome</keyword>